<reference evidence="3 4" key="1">
    <citation type="submission" date="2024-01" db="EMBL/GenBank/DDBJ databases">
        <authorList>
            <consortium name="Genoscope - CEA"/>
            <person name="William W."/>
        </authorList>
    </citation>
    <scope>NUCLEOTIDE SEQUENCE [LARGE SCALE GENOMIC DNA]</scope>
    <source>
        <strain evidence="3 4">29B2s-10</strain>
    </source>
</reference>
<organism evidence="3 4">
    <name type="scientific">[Candida] anglica</name>
    <dbReference type="NCBI Taxonomy" id="148631"/>
    <lineage>
        <taxon>Eukaryota</taxon>
        <taxon>Fungi</taxon>
        <taxon>Dikarya</taxon>
        <taxon>Ascomycota</taxon>
        <taxon>Saccharomycotina</taxon>
        <taxon>Pichiomycetes</taxon>
        <taxon>Debaryomycetaceae</taxon>
        <taxon>Kurtzmaniella</taxon>
    </lineage>
</organism>
<evidence type="ECO:0000313" key="4">
    <source>
        <dbReference type="Proteomes" id="UP001497600"/>
    </source>
</evidence>
<sequence>MSSTTTPIAIDDFVLAIKDLSDENITSVKSQLLNSISKLTESNELLETEISTTKEAIAQLNPDQSHQSLAEDLELYQESIEENKIVITSQRERVTALDAEMTSRGLLSQKQEEQTKSDEIYL</sequence>
<gene>
    <name evidence="3" type="primary">TMA17</name>
    <name evidence="3" type="ORF">CAAN4_H20208</name>
</gene>
<dbReference type="Proteomes" id="UP001497600">
    <property type="component" value="Chromosome H"/>
</dbReference>
<evidence type="ECO:0000313" key="3">
    <source>
        <dbReference type="EMBL" id="CAK7921917.1"/>
    </source>
</evidence>
<keyword evidence="4" id="KW-1185">Reference proteome</keyword>
<feature type="region of interest" description="Disordered" evidence="2">
    <location>
        <begin position="103"/>
        <end position="122"/>
    </location>
</feature>
<feature type="coiled-coil region" evidence="1">
    <location>
        <begin position="29"/>
        <end position="56"/>
    </location>
</feature>
<dbReference type="EMBL" id="OZ004260">
    <property type="protein sequence ID" value="CAK7921917.1"/>
    <property type="molecule type" value="Genomic_DNA"/>
</dbReference>
<feature type="compositionally biased region" description="Basic and acidic residues" evidence="2">
    <location>
        <begin position="110"/>
        <end position="122"/>
    </location>
</feature>
<name>A0ABP0EML4_9ASCO</name>
<evidence type="ECO:0000256" key="1">
    <source>
        <dbReference type="SAM" id="Coils"/>
    </source>
</evidence>
<evidence type="ECO:0000256" key="2">
    <source>
        <dbReference type="SAM" id="MobiDB-lite"/>
    </source>
</evidence>
<keyword evidence="1" id="KW-0175">Coiled coil</keyword>
<proteinExistence type="predicted"/>
<accession>A0ABP0EML4</accession>
<dbReference type="InterPro" id="IPR038966">
    <property type="entry name" value="TMA17"/>
</dbReference>
<dbReference type="PANTHER" id="PTHR40422">
    <property type="entry name" value="TRANSLATION MACHINERY-ASSOCIATED PROTEIN 17"/>
    <property type="match status" value="1"/>
</dbReference>
<protein>
    <submittedName>
        <fullName evidence="3">Translation machinery-associated protein 17</fullName>
    </submittedName>
</protein>
<dbReference type="PANTHER" id="PTHR40422:SF1">
    <property type="entry name" value="TRANSLATION MACHINERY-ASSOCIATED PROTEIN 17"/>
    <property type="match status" value="1"/>
</dbReference>